<reference evidence="5" key="1">
    <citation type="journal article" date="2015" name="Genome Announc.">
        <title>Draft whole-genome sequence of the biocontrol agent Trichoderma harzianum T6776.</title>
        <authorList>
            <person name="Baroncelli R."/>
            <person name="Piaggeschi G."/>
            <person name="Fiorini L."/>
            <person name="Bertolini E."/>
            <person name="Zapparata A."/>
            <person name="Pe M.E."/>
            <person name="Sarrocco S."/>
            <person name="Vannacci G."/>
        </authorList>
    </citation>
    <scope>NUCLEOTIDE SEQUENCE [LARGE SCALE GENOMIC DNA]</scope>
    <source>
        <strain evidence="5">T6776</strain>
    </source>
</reference>
<sequence>MPTFNVPENDTDHESQAPSDHHSDSIVEFEDASAEMAHDQQHAPMEALEQEHEQHEQQEQSARARMENMERMIRDLHAQRQTDQQLIVELQQQQQRNNEGLINQHAQTINGLRTELHNSINNPPVVAPPVAPAVAPAVAPTVAPTVAPMVPAPADDGEPELGRTLKVDQPTKFDGDTSKLRKFLDDLRTYFEYYFKKTFPEQNWEKRIRYAGTRMEGAADDWFKSILKDKQNNAYDQQTQLTKDVFESYESFETQLERSFGITNEAQEAEKKLRNLKQKGPCYKHTSTFIQLLSKVNWTEDSKKEMYYYSLKPEVKDEIYKIDLPPSPLSPKKQLKSTTDKGNANQGKKREEYIAKDNGTKPGRMDIDAINHKKFQGTCNACGKKGHKEADCRSKITCGFCSKKGHDEAHCYTKKNKKNAETIKDKAQIDAITEIPHDHLSWTACYDDSCLVHRSSKDGSGYYPRKPRAKKTHKTIAIDTLNFRDGDSDFSADSLCEYCRSSNPHCDCQGKRLAVWKAHYICDDCRSRDPNHTCMGCPDRGSFESPHECEAEWRQNMEAMCELFEEEDRLAKEHLEEQEIAESKGKKKWEPSEEETSKDEIIYDENGKIHEYSFCTTDRQHQQWINTLPDTHPFAKHKKGYECEICGSTDLNHDCEGCRTCGSYDPEHDCMYVLGEQAEEQEKQKELRRYLDENPPQQMTIEEARNYCPQKHASKTIREALDEDCGKPDWMLCDSMYCQKHVFDKLEDRHDQQIEEQLFKKECTKEHFLDCEDLRCTKHAMIKYRFRLLTRTLTKRGYNTITHKHSKEGSKTLIKEFHSMIEERIYDIKCKWCYKYQGKTWRESHLGKITIDSIGTTKTSCCGADRNLITPQMVNLLGLPYAKKKQPTYVSSVATPNAEATINYETDHLPIMIAGHTETIRFDIMPLNTCDVLLGHPWLKQGNPLINWKTKEILWDKDVTQGL</sequence>
<dbReference type="PANTHER" id="PTHR15503:SF22">
    <property type="entry name" value="TRANSPOSON TY3-I GAG POLYPROTEIN"/>
    <property type="match status" value="1"/>
</dbReference>
<keyword evidence="1" id="KW-0863">Zinc-finger</keyword>
<organism evidence="4 5">
    <name type="scientific">Trichoderma harzianum</name>
    <name type="common">Hypocrea lixii</name>
    <dbReference type="NCBI Taxonomy" id="5544"/>
    <lineage>
        <taxon>Eukaryota</taxon>
        <taxon>Fungi</taxon>
        <taxon>Dikarya</taxon>
        <taxon>Ascomycota</taxon>
        <taxon>Pezizomycotina</taxon>
        <taxon>Sordariomycetes</taxon>
        <taxon>Hypocreomycetidae</taxon>
        <taxon>Hypocreales</taxon>
        <taxon>Hypocreaceae</taxon>
        <taxon>Trichoderma</taxon>
    </lineage>
</organism>
<proteinExistence type="predicted"/>
<dbReference type="OrthoDB" id="4899847at2759"/>
<dbReference type="InterPro" id="IPR032567">
    <property type="entry name" value="RTL1-rel"/>
</dbReference>
<feature type="compositionally biased region" description="Basic and acidic residues" evidence="2">
    <location>
        <begin position="49"/>
        <end position="64"/>
    </location>
</feature>
<dbReference type="CDD" id="cd00303">
    <property type="entry name" value="retropepsin_like"/>
    <property type="match status" value="1"/>
</dbReference>
<dbReference type="GO" id="GO:0003676">
    <property type="term" value="F:nucleic acid binding"/>
    <property type="evidence" value="ECO:0007669"/>
    <property type="project" value="InterPro"/>
</dbReference>
<feature type="region of interest" description="Disordered" evidence="2">
    <location>
        <begin position="326"/>
        <end position="350"/>
    </location>
</feature>
<dbReference type="Pfam" id="PF19259">
    <property type="entry name" value="Ty3_capsid"/>
    <property type="match status" value="1"/>
</dbReference>
<name>A0A0F9X6N2_TRIHA</name>
<keyword evidence="1" id="KW-0479">Metal-binding</keyword>
<dbReference type="InterPro" id="IPR021109">
    <property type="entry name" value="Peptidase_aspartic_dom_sf"/>
</dbReference>
<comment type="caution">
    <text evidence="4">The sequence shown here is derived from an EMBL/GenBank/DDBJ whole genome shotgun (WGS) entry which is preliminary data.</text>
</comment>
<evidence type="ECO:0000256" key="1">
    <source>
        <dbReference type="PROSITE-ProRule" id="PRU00047"/>
    </source>
</evidence>
<dbReference type="InterPro" id="IPR001878">
    <property type="entry name" value="Znf_CCHC"/>
</dbReference>
<protein>
    <recommendedName>
        <fullName evidence="3">CCHC-type domain-containing protein</fullName>
    </recommendedName>
</protein>
<dbReference type="EMBL" id="JOKZ01000908">
    <property type="protein sequence ID" value="KKO96497.1"/>
    <property type="molecule type" value="Genomic_DNA"/>
</dbReference>
<feature type="region of interest" description="Disordered" evidence="2">
    <location>
        <begin position="1"/>
        <end position="64"/>
    </location>
</feature>
<accession>A0A0F9X6N2</accession>
<dbReference type="InterPro" id="IPR045358">
    <property type="entry name" value="Ty3_capsid"/>
</dbReference>
<dbReference type="Gene3D" id="2.40.70.10">
    <property type="entry name" value="Acid Proteases"/>
    <property type="match status" value="1"/>
</dbReference>
<dbReference type="Proteomes" id="UP000034112">
    <property type="component" value="Unassembled WGS sequence"/>
</dbReference>
<keyword evidence="1" id="KW-0862">Zinc</keyword>
<evidence type="ECO:0000259" key="3">
    <source>
        <dbReference type="PROSITE" id="PS50158"/>
    </source>
</evidence>
<dbReference type="GO" id="GO:0008270">
    <property type="term" value="F:zinc ion binding"/>
    <property type="evidence" value="ECO:0007669"/>
    <property type="project" value="UniProtKB-KW"/>
</dbReference>
<dbReference type="AlphaFoldDB" id="A0A0F9X6N2"/>
<dbReference type="PROSITE" id="PS50158">
    <property type="entry name" value="ZF_CCHC"/>
    <property type="match status" value="1"/>
</dbReference>
<feature type="domain" description="CCHC-type" evidence="3">
    <location>
        <begin position="379"/>
        <end position="394"/>
    </location>
</feature>
<dbReference type="PANTHER" id="PTHR15503">
    <property type="entry name" value="LDOC1 RELATED"/>
    <property type="match status" value="1"/>
</dbReference>
<dbReference type="Gene3D" id="4.10.60.10">
    <property type="entry name" value="Zinc finger, CCHC-type"/>
    <property type="match status" value="1"/>
</dbReference>
<gene>
    <name evidence="4" type="ORF">THAR02_11402</name>
</gene>
<evidence type="ECO:0000256" key="2">
    <source>
        <dbReference type="SAM" id="MobiDB-lite"/>
    </source>
</evidence>
<feature type="compositionally biased region" description="Basic and acidic residues" evidence="2">
    <location>
        <begin position="10"/>
        <end position="25"/>
    </location>
</feature>
<evidence type="ECO:0000313" key="4">
    <source>
        <dbReference type="EMBL" id="KKO96497.1"/>
    </source>
</evidence>
<feature type="compositionally biased region" description="Basic and acidic residues" evidence="2">
    <location>
        <begin position="577"/>
        <end position="591"/>
    </location>
</feature>
<evidence type="ECO:0000313" key="5">
    <source>
        <dbReference type="Proteomes" id="UP000034112"/>
    </source>
</evidence>
<feature type="region of interest" description="Disordered" evidence="2">
    <location>
        <begin position="577"/>
        <end position="598"/>
    </location>
</feature>